<comment type="similarity">
    <text evidence="1 2">Belongs to the phD/YefM antitoxin family.</text>
</comment>
<dbReference type="Pfam" id="PF02604">
    <property type="entry name" value="PhdYeFM_antitox"/>
    <property type="match status" value="1"/>
</dbReference>
<evidence type="ECO:0000313" key="4">
    <source>
        <dbReference type="Proteomes" id="UP000824093"/>
    </source>
</evidence>
<dbReference type="SUPFAM" id="SSF143120">
    <property type="entry name" value="YefM-like"/>
    <property type="match status" value="1"/>
</dbReference>
<comment type="caution">
    <text evidence="3">The sequence shown here is derived from an EMBL/GenBank/DDBJ whole genome shotgun (WGS) entry which is preliminary data.</text>
</comment>
<dbReference type="InterPro" id="IPR036165">
    <property type="entry name" value="YefM-like_sf"/>
</dbReference>
<protein>
    <recommendedName>
        <fullName evidence="2">Antitoxin</fullName>
    </recommendedName>
</protein>
<sequence>MIQIRPNTDLKNEFQKIEDLVLQEKDPIYLTKNGYGSMVLMSLETYTKLTEKEKEEPISIGTKKASMKDENGRLEEELAEIRKRVNVKK</sequence>
<accession>A0A9D1M0N6</accession>
<comment type="function">
    <text evidence="2">Antitoxin component of a type II toxin-antitoxin (TA) system.</text>
</comment>
<reference evidence="3" key="1">
    <citation type="submission" date="2020-10" db="EMBL/GenBank/DDBJ databases">
        <authorList>
            <person name="Gilroy R."/>
        </authorList>
    </citation>
    <scope>NUCLEOTIDE SEQUENCE</scope>
    <source>
        <strain evidence="3">CHK195-15760</strain>
    </source>
</reference>
<gene>
    <name evidence="3" type="ORF">IAB70_02715</name>
</gene>
<dbReference type="Proteomes" id="UP000824093">
    <property type="component" value="Unassembled WGS sequence"/>
</dbReference>
<dbReference type="Gene3D" id="3.40.1620.10">
    <property type="entry name" value="YefM-like domain"/>
    <property type="match status" value="1"/>
</dbReference>
<dbReference type="EMBL" id="DVNH01000019">
    <property type="protein sequence ID" value="HIU51524.1"/>
    <property type="molecule type" value="Genomic_DNA"/>
</dbReference>
<dbReference type="AlphaFoldDB" id="A0A9D1M0N6"/>
<reference evidence="3" key="2">
    <citation type="journal article" date="2021" name="PeerJ">
        <title>Extensive microbial diversity within the chicken gut microbiome revealed by metagenomics and culture.</title>
        <authorList>
            <person name="Gilroy R."/>
            <person name="Ravi A."/>
            <person name="Getino M."/>
            <person name="Pursley I."/>
            <person name="Horton D.L."/>
            <person name="Alikhan N.F."/>
            <person name="Baker D."/>
            <person name="Gharbi K."/>
            <person name="Hall N."/>
            <person name="Watson M."/>
            <person name="Adriaenssens E.M."/>
            <person name="Foster-Nyarko E."/>
            <person name="Jarju S."/>
            <person name="Secka A."/>
            <person name="Antonio M."/>
            <person name="Oren A."/>
            <person name="Chaudhuri R.R."/>
            <person name="La Ragione R."/>
            <person name="Hildebrand F."/>
            <person name="Pallen M.J."/>
        </authorList>
    </citation>
    <scope>NUCLEOTIDE SEQUENCE</scope>
    <source>
        <strain evidence="3">CHK195-15760</strain>
    </source>
</reference>
<name>A0A9D1M0N6_9FIRM</name>
<evidence type="ECO:0000313" key="3">
    <source>
        <dbReference type="EMBL" id="HIU51524.1"/>
    </source>
</evidence>
<dbReference type="NCBIfam" id="TIGR01552">
    <property type="entry name" value="phd_fam"/>
    <property type="match status" value="1"/>
</dbReference>
<evidence type="ECO:0000256" key="1">
    <source>
        <dbReference type="ARBA" id="ARBA00009981"/>
    </source>
</evidence>
<proteinExistence type="inferred from homology"/>
<organism evidence="3 4">
    <name type="scientific">Candidatus Merdicola faecigallinarum</name>
    <dbReference type="NCBI Taxonomy" id="2840862"/>
    <lineage>
        <taxon>Bacteria</taxon>
        <taxon>Bacillati</taxon>
        <taxon>Bacillota</taxon>
        <taxon>Clostridia</taxon>
        <taxon>Candidatus Merdicola</taxon>
    </lineage>
</organism>
<evidence type="ECO:0000256" key="2">
    <source>
        <dbReference type="RuleBase" id="RU362080"/>
    </source>
</evidence>
<dbReference type="InterPro" id="IPR006442">
    <property type="entry name" value="Antitoxin_Phd/YefM"/>
</dbReference>